<dbReference type="RefSeq" id="WP_154529985.1">
    <property type="nucleotide sequence ID" value="NZ_JAQXTV010000232.1"/>
</dbReference>
<feature type="binding site" evidence="10">
    <location>
        <position position="243"/>
    </location>
    <ligand>
        <name>Zn(2+)</name>
        <dbReference type="ChEBI" id="CHEBI:29105"/>
    </ligand>
</feature>
<dbReference type="GO" id="GO:0005525">
    <property type="term" value="F:GTP binding"/>
    <property type="evidence" value="ECO:0007669"/>
    <property type="project" value="UniProtKB-UniRule"/>
</dbReference>
<dbReference type="GO" id="GO:0019843">
    <property type="term" value="F:rRNA binding"/>
    <property type="evidence" value="ECO:0007669"/>
    <property type="project" value="UniProtKB-KW"/>
</dbReference>
<dbReference type="AlphaFoldDB" id="A0A7X2MVZ5"/>
<dbReference type="InterPro" id="IPR027417">
    <property type="entry name" value="P-loop_NTPase"/>
</dbReference>
<comment type="caution">
    <text evidence="13">The sequence shown here is derived from an EMBL/GenBank/DDBJ whole genome shotgun (WGS) entry which is preliminary data.</text>
</comment>
<dbReference type="InterPro" id="IPR004881">
    <property type="entry name" value="Ribosome_biogen_GTPase_RsgA"/>
</dbReference>
<dbReference type="InterPro" id="IPR010914">
    <property type="entry name" value="RsgA_GTPase_dom"/>
</dbReference>
<dbReference type="SUPFAM" id="SSF50249">
    <property type="entry name" value="Nucleic acid-binding proteins"/>
    <property type="match status" value="1"/>
</dbReference>
<evidence type="ECO:0000256" key="5">
    <source>
        <dbReference type="ARBA" id="ARBA00022741"/>
    </source>
</evidence>
<keyword evidence="6 10" id="KW-0378">Hydrolase</keyword>
<keyword evidence="4 10" id="KW-0699">rRNA-binding</keyword>
<reference evidence="13 14" key="1">
    <citation type="submission" date="2019-08" db="EMBL/GenBank/DDBJ databases">
        <title>In-depth cultivation of the pig gut microbiome towards novel bacterial diversity and tailored functional studies.</title>
        <authorList>
            <person name="Wylensek D."/>
            <person name="Hitch T.C.A."/>
            <person name="Clavel T."/>
        </authorList>
    </citation>
    <scope>NUCLEOTIDE SEQUENCE [LARGE SCALE GENOMIC DNA]</scope>
    <source>
        <strain evidence="13 14">WCA-383-APC-5B</strain>
    </source>
</reference>
<dbReference type="NCBIfam" id="TIGR00157">
    <property type="entry name" value="ribosome small subunit-dependent GTPase A"/>
    <property type="match status" value="1"/>
</dbReference>
<feature type="binding site" evidence="10">
    <location>
        <position position="256"/>
    </location>
    <ligand>
        <name>Zn(2+)</name>
        <dbReference type="ChEBI" id="CHEBI:29105"/>
    </ligand>
</feature>
<evidence type="ECO:0000256" key="3">
    <source>
        <dbReference type="ARBA" id="ARBA00022723"/>
    </source>
</evidence>
<dbReference type="EMBL" id="VULX01000001">
    <property type="protein sequence ID" value="MSR90111.1"/>
    <property type="molecule type" value="Genomic_DNA"/>
</dbReference>
<feature type="binding site" evidence="10">
    <location>
        <begin position="162"/>
        <end position="170"/>
    </location>
    <ligand>
        <name>GTP</name>
        <dbReference type="ChEBI" id="CHEBI:37565"/>
    </ligand>
</feature>
<dbReference type="EC" id="3.6.1.-" evidence="10"/>
<feature type="binding site" evidence="10">
    <location>
        <begin position="111"/>
        <end position="114"/>
    </location>
    <ligand>
        <name>GTP</name>
        <dbReference type="ChEBI" id="CHEBI:37565"/>
    </ligand>
</feature>
<keyword evidence="14" id="KW-1185">Reference proteome</keyword>
<dbReference type="Pfam" id="PF03193">
    <property type="entry name" value="RsgA_GTPase"/>
    <property type="match status" value="1"/>
</dbReference>
<evidence type="ECO:0000256" key="9">
    <source>
        <dbReference type="ARBA" id="ARBA00023134"/>
    </source>
</evidence>
<dbReference type="HAMAP" id="MF_01820">
    <property type="entry name" value="GTPase_RsgA"/>
    <property type="match status" value="1"/>
</dbReference>
<evidence type="ECO:0000256" key="1">
    <source>
        <dbReference type="ARBA" id="ARBA00022490"/>
    </source>
</evidence>
<dbReference type="GO" id="GO:0046872">
    <property type="term" value="F:metal ion binding"/>
    <property type="evidence" value="ECO:0007669"/>
    <property type="project" value="UniProtKB-KW"/>
</dbReference>
<dbReference type="Gene3D" id="1.10.40.50">
    <property type="entry name" value="Probable gtpase engc, domain 3"/>
    <property type="match status" value="1"/>
</dbReference>
<sequence>MKGIILKGIGGFYYVRTEDGVIECKARGKFRYDSMKPMVGDEVDIDLDKNNKGFIVKIHERSSQLIRPTVANVTQAYVVFAIKHPDINFDLLNRFLVLCEYNNIKAKVCLNKVDLCTEEEKKEIKDKINDIGYDVFFINAKKKEGLDDLNSGLKDNITVLCGPSGVGKSTLINDFIGSIHMETGNVSEKIGRGKHTTRHSEIIEINEGYLVDTPGFSTLDMNFINKDELKNAFPEFDDYIGMCKFRGCNHYKEPGCAVKEAVEDGKINKSRYEFYIKTFNEIQDGGNKKW</sequence>
<feature type="domain" description="EngC GTPase" evidence="11">
    <location>
        <begin position="71"/>
        <end position="217"/>
    </location>
</feature>
<dbReference type="InterPro" id="IPR012340">
    <property type="entry name" value="NA-bd_OB-fold"/>
</dbReference>
<comment type="similarity">
    <text evidence="10">Belongs to the TRAFAC class YlqF/YawG GTPase family. RsgA subfamily.</text>
</comment>
<evidence type="ECO:0000259" key="12">
    <source>
        <dbReference type="PROSITE" id="PS51721"/>
    </source>
</evidence>
<dbReference type="PANTHER" id="PTHR32120:SF11">
    <property type="entry name" value="SMALL RIBOSOMAL SUBUNIT BIOGENESIS GTPASE RSGA 1, MITOCHONDRIAL-RELATED"/>
    <property type="match status" value="1"/>
</dbReference>
<comment type="subcellular location">
    <subcellularLocation>
        <location evidence="10">Cytoplasm</location>
    </subcellularLocation>
</comment>
<protein>
    <recommendedName>
        <fullName evidence="10">Small ribosomal subunit biogenesis GTPase RsgA</fullName>
        <ecNumber evidence="10">3.6.1.-</ecNumber>
    </recommendedName>
</protein>
<dbReference type="GO" id="GO:0005737">
    <property type="term" value="C:cytoplasm"/>
    <property type="evidence" value="ECO:0007669"/>
    <property type="project" value="UniProtKB-SubCell"/>
</dbReference>
<comment type="subunit">
    <text evidence="10">Monomer. Associates with 30S ribosomal subunit, binds 16S rRNA.</text>
</comment>
<dbReference type="InterPro" id="IPR030378">
    <property type="entry name" value="G_CP_dom"/>
</dbReference>
<dbReference type="Proteomes" id="UP000460287">
    <property type="component" value="Unassembled WGS sequence"/>
</dbReference>
<dbReference type="CDD" id="cd04466">
    <property type="entry name" value="S1_YloQ_GTPase"/>
    <property type="match status" value="1"/>
</dbReference>
<dbReference type="SUPFAM" id="SSF52540">
    <property type="entry name" value="P-loop containing nucleoside triphosphate hydrolases"/>
    <property type="match status" value="1"/>
</dbReference>
<name>A0A7X2MVZ5_9CLOT</name>
<dbReference type="InterPro" id="IPR031944">
    <property type="entry name" value="RsgA_N"/>
</dbReference>
<keyword evidence="3 10" id="KW-0479">Metal-binding</keyword>
<feature type="binding site" evidence="10">
    <location>
        <position position="248"/>
    </location>
    <ligand>
        <name>Zn(2+)</name>
        <dbReference type="ChEBI" id="CHEBI:29105"/>
    </ligand>
</feature>
<evidence type="ECO:0000313" key="14">
    <source>
        <dbReference type="Proteomes" id="UP000460287"/>
    </source>
</evidence>
<gene>
    <name evidence="10 13" type="primary">rsgA</name>
    <name evidence="13" type="ORF">FYJ33_01455</name>
</gene>
<proteinExistence type="inferred from homology"/>
<dbReference type="GO" id="GO:0042274">
    <property type="term" value="P:ribosomal small subunit biogenesis"/>
    <property type="evidence" value="ECO:0007669"/>
    <property type="project" value="UniProtKB-UniRule"/>
</dbReference>
<evidence type="ECO:0000256" key="2">
    <source>
        <dbReference type="ARBA" id="ARBA00022517"/>
    </source>
</evidence>
<evidence type="ECO:0000256" key="4">
    <source>
        <dbReference type="ARBA" id="ARBA00022730"/>
    </source>
</evidence>
<feature type="domain" description="CP-type G" evidence="12">
    <location>
        <begin position="62"/>
        <end position="219"/>
    </location>
</feature>
<dbReference type="Pfam" id="PF16745">
    <property type="entry name" value="RsgA_N"/>
    <property type="match status" value="1"/>
</dbReference>
<keyword evidence="1 10" id="KW-0963">Cytoplasm</keyword>
<keyword evidence="9 10" id="KW-0342">GTP-binding</keyword>
<evidence type="ECO:0000256" key="6">
    <source>
        <dbReference type="ARBA" id="ARBA00022801"/>
    </source>
</evidence>
<keyword evidence="5 10" id="KW-0547">Nucleotide-binding</keyword>
<dbReference type="CDD" id="cd01854">
    <property type="entry name" value="YjeQ_EngC"/>
    <property type="match status" value="1"/>
</dbReference>
<dbReference type="PANTHER" id="PTHR32120">
    <property type="entry name" value="SMALL RIBOSOMAL SUBUNIT BIOGENESIS GTPASE RSGA"/>
    <property type="match status" value="1"/>
</dbReference>
<dbReference type="PROSITE" id="PS50936">
    <property type="entry name" value="ENGC_GTPASE"/>
    <property type="match status" value="1"/>
</dbReference>
<dbReference type="PROSITE" id="PS51721">
    <property type="entry name" value="G_CP"/>
    <property type="match status" value="1"/>
</dbReference>
<evidence type="ECO:0000256" key="10">
    <source>
        <dbReference type="HAMAP-Rule" id="MF_01820"/>
    </source>
</evidence>
<keyword evidence="2 10" id="KW-0690">Ribosome biogenesis</keyword>
<dbReference type="Gene3D" id="2.40.50.140">
    <property type="entry name" value="Nucleic acid-binding proteins"/>
    <property type="match status" value="1"/>
</dbReference>
<keyword evidence="7 10" id="KW-0862">Zinc</keyword>
<dbReference type="GO" id="GO:0003924">
    <property type="term" value="F:GTPase activity"/>
    <property type="evidence" value="ECO:0007669"/>
    <property type="project" value="UniProtKB-UniRule"/>
</dbReference>
<accession>A0A7X2MVZ5</accession>
<keyword evidence="8 10" id="KW-0694">RNA-binding</keyword>
<organism evidence="13 14">
    <name type="scientific">Inconstantimicrobium porci</name>
    <dbReference type="NCBI Taxonomy" id="2652291"/>
    <lineage>
        <taxon>Bacteria</taxon>
        <taxon>Bacillati</taxon>
        <taxon>Bacillota</taxon>
        <taxon>Clostridia</taxon>
        <taxon>Eubacteriales</taxon>
        <taxon>Clostridiaceae</taxon>
        <taxon>Inconstantimicrobium</taxon>
    </lineage>
</organism>
<comment type="cofactor">
    <cofactor evidence="10">
        <name>Zn(2+)</name>
        <dbReference type="ChEBI" id="CHEBI:29105"/>
    </cofactor>
    <text evidence="10">Binds 1 zinc ion per subunit.</text>
</comment>
<dbReference type="Gene3D" id="3.40.50.300">
    <property type="entry name" value="P-loop containing nucleotide triphosphate hydrolases"/>
    <property type="match status" value="1"/>
</dbReference>
<evidence type="ECO:0000259" key="11">
    <source>
        <dbReference type="PROSITE" id="PS50936"/>
    </source>
</evidence>
<evidence type="ECO:0000313" key="13">
    <source>
        <dbReference type="EMBL" id="MSR90111.1"/>
    </source>
</evidence>
<evidence type="ECO:0000256" key="7">
    <source>
        <dbReference type="ARBA" id="ARBA00022833"/>
    </source>
</evidence>
<comment type="function">
    <text evidence="10">One of several proteins that assist in the late maturation steps of the functional core of the 30S ribosomal subunit. Helps release RbfA from mature subunits. May play a role in the assembly of ribosomal proteins into the subunit. Circularly permuted GTPase that catalyzes slow GTP hydrolysis, GTPase activity is stimulated by the 30S ribosomal subunit.</text>
</comment>
<feature type="binding site" evidence="10">
    <location>
        <position position="250"/>
    </location>
    <ligand>
        <name>Zn(2+)</name>
        <dbReference type="ChEBI" id="CHEBI:29105"/>
    </ligand>
</feature>
<evidence type="ECO:0000256" key="8">
    <source>
        <dbReference type="ARBA" id="ARBA00022884"/>
    </source>
</evidence>